<feature type="compositionally biased region" description="Basic and acidic residues" evidence="1">
    <location>
        <begin position="335"/>
        <end position="354"/>
    </location>
</feature>
<feature type="region of interest" description="Disordered" evidence="1">
    <location>
        <begin position="334"/>
        <end position="477"/>
    </location>
</feature>
<feature type="compositionally biased region" description="Polar residues" evidence="1">
    <location>
        <begin position="385"/>
        <end position="398"/>
    </location>
</feature>
<name>A0A9W4U1J8_9PLEO</name>
<evidence type="ECO:0000256" key="1">
    <source>
        <dbReference type="SAM" id="MobiDB-lite"/>
    </source>
</evidence>
<feature type="compositionally biased region" description="Basic and acidic residues" evidence="1">
    <location>
        <begin position="201"/>
        <end position="210"/>
    </location>
</feature>
<reference evidence="2" key="1">
    <citation type="submission" date="2023-01" db="EMBL/GenBank/DDBJ databases">
        <authorList>
            <person name="Van Ghelder C."/>
            <person name="Rancurel C."/>
        </authorList>
    </citation>
    <scope>NUCLEOTIDE SEQUENCE</scope>
    <source>
        <strain evidence="2">CNCM I-4278</strain>
    </source>
</reference>
<evidence type="ECO:0000313" key="3">
    <source>
        <dbReference type="Proteomes" id="UP001152607"/>
    </source>
</evidence>
<feature type="compositionally biased region" description="Polar residues" evidence="1">
    <location>
        <begin position="292"/>
        <end position="305"/>
    </location>
</feature>
<feature type="compositionally biased region" description="Polar residues" evidence="1">
    <location>
        <begin position="219"/>
        <end position="228"/>
    </location>
</feature>
<gene>
    <name evidence="2" type="ORF">PDIGIT_LOCUS342</name>
</gene>
<evidence type="ECO:0000313" key="2">
    <source>
        <dbReference type="EMBL" id="CAI6234351.1"/>
    </source>
</evidence>
<sequence>MFGSKRLGRFIEKRAKNGNFWTVRAKRVANYVHRVRHRERQTPLDGDGTTEDDFDGLHFDGFSAYGSDNTWTLADTGIGPAMDATMGPLVNSVNSNPDANSNRPSSGILGRLVRQDDSDQAGITLGPHNDGSSADVIATTVYFSETESSSGVLSHPDLNQTGTGVAESRALHSDISHSALDRAPAETIQQVQSQVTGSRSGAEEEARHDSVNPPRFQRQRSTANTNPPVGTVLESLEPDDQNVAIPASRLPNERLELQTEFPGAYNEHSTLGARFESDADESISPRTREPANDNQVHQDSSTRTSVPEWIAMQELHVPVPAGVGLGIMNWGPGFDNHREHPHTLGRLERSRETETEPAAGRSTISPYHSQSSSQPSTSFGSPQPNLSGTNVTSSTSALGDTAEKPPSLRNNVIPTDSDEHGTEEDMAAETTHFDERDPELANPNMEEGHSRATSADIEGEISIDQDTNDDNGQTGDD</sequence>
<feature type="compositionally biased region" description="Acidic residues" evidence="1">
    <location>
        <begin position="457"/>
        <end position="477"/>
    </location>
</feature>
<feature type="region of interest" description="Disordered" evidence="1">
    <location>
        <begin position="191"/>
        <end position="251"/>
    </location>
</feature>
<feature type="region of interest" description="Disordered" evidence="1">
    <location>
        <begin position="276"/>
        <end position="305"/>
    </location>
</feature>
<dbReference type="Proteomes" id="UP001152607">
    <property type="component" value="Unassembled WGS sequence"/>
</dbReference>
<comment type="caution">
    <text evidence="2">The sequence shown here is derived from an EMBL/GenBank/DDBJ whole genome shotgun (WGS) entry which is preliminary data.</text>
</comment>
<accession>A0A9W4U1J8</accession>
<dbReference type="EMBL" id="CAOQHR010000001">
    <property type="protein sequence ID" value="CAI6234351.1"/>
    <property type="molecule type" value="Genomic_DNA"/>
</dbReference>
<feature type="compositionally biased region" description="Low complexity" evidence="1">
    <location>
        <begin position="362"/>
        <end position="384"/>
    </location>
</feature>
<protein>
    <submittedName>
        <fullName evidence="2">Uncharacterized protein</fullName>
    </submittedName>
</protein>
<proteinExistence type="predicted"/>
<dbReference type="AlphaFoldDB" id="A0A9W4U1J8"/>
<keyword evidence="3" id="KW-1185">Reference proteome</keyword>
<organism evidence="2 3">
    <name type="scientific">Periconia digitata</name>
    <dbReference type="NCBI Taxonomy" id="1303443"/>
    <lineage>
        <taxon>Eukaryota</taxon>
        <taxon>Fungi</taxon>
        <taxon>Dikarya</taxon>
        <taxon>Ascomycota</taxon>
        <taxon>Pezizomycotina</taxon>
        <taxon>Dothideomycetes</taxon>
        <taxon>Pleosporomycetidae</taxon>
        <taxon>Pleosporales</taxon>
        <taxon>Massarineae</taxon>
        <taxon>Periconiaceae</taxon>
        <taxon>Periconia</taxon>
    </lineage>
</organism>